<feature type="transmembrane region" description="Helical" evidence="1">
    <location>
        <begin position="160"/>
        <end position="177"/>
    </location>
</feature>
<dbReference type="EMBL" id="JAUSTQ010000004">
    <property type="protein sequence ID" value="MDQ0159471.1"/>
    <property type="molecule type" value="Genomic_DNA"/>
</dbReference>
<gene>
    <name evidence="2" type="ORF">J2S77_001435</name>
</gene>
<proteinExistence type="predicted"/>
<sequence>MTRKLEVYVKRIVAQTDCKRSERDDLYEEMLTHVLMRRDEEMEAGKTEKEAEEEAMKMFGKEAHIGDGLQQAMFPYRRELLLLLALVSFLFTSGKYITVLVQEQTALWYLLVGMVVHSVVLFFALNRTFAVNRKLWIALGLVFNLIFLLTQGQFWTYYDFLGPVLPLMLLLNLYLLYRTVLTYERQKDHKMSRRMIHIVNITLSLVGGLAALNIHLMAMGFGAPATILLNVFIPMALWAVLYTVQIRLLSRFPKLVVGSLVLTVLILAYMFWPFIVPPVMGLFE</sequence>
<keyword evidence="1" id="KW-1133">Transmembrane helix</keyword>
<evidence type="ECO:0000313" key="2">
    <source>
        <dbReference type="EMBL" id="MDQ0159471.1"/>
    </source>
</evidence>
<name>A0ABT9VES1_9BACI</name>
<keyword evidence="1" id="KW-0812">Transmembrane</keyword>
<feature type="transmembrane region" description="Helical" evidence="1">
    <location>
        <begin position="198"/>
        <end position="221"/>
    </location>
</feature>
<organism evidence="2 3">
    <name type="scientific">Alkalibacillus salilacus</name>
    <dbReference type="NCBI Taxonomy" id="284582"/>
    <lineage>
        <taxon>Bacteria</taxon>
        <taxon>Bacillati</taxon>
        <taxon>Bacillota</taxon>
        <taxon>Bacilli</taxon>
        <taxon>Bacillales</taxon>
        <taxon>Bacillaceae</taxon>
        <taxon>Alkalibacillus</taxon>
    </lineage>
</organism>
<accession>A0ABT9VES1</accession>
<dbReference type="NCBIfam" id="NF038403">
    <property type="entry name" value="perm_prefix_1"/>
    <property type="match status" value="1"/>
</dbReference>
<feature type="transmembrane region" description="Helical" evidence="1">
    <location>
        <begin position="80"/>
        <end position="100"/>
    </location>
</feature>
<evidence type="ECO:0000256" key="1">
    <source>
        <dbReference type="SAM" id="Phobius"/>
    </source>
</evidence>
<dbReference type="Proteomes" id="UP001224359">
    <property type="component" value="Unassembled WGS sequence"/>
</dbReference>
<feature type="transmembrane region" description="Helical" evidence="1">
    <location>
        <begin position="256"/>
        <end position="275"/>
    </location>
</feature>
<keyword evidence="1" id="KW-0472">Membrane</keyword>
<evidence type="ECO:0000313" key="3">
    <source>
        <dbReference type="Proteomes" id="UP001224359"/>
    </source>
</evidence>
<dbReference type="InterPro" id="IPR047928">
    <property type="entry name" value="Perm_prefix_1"/>
</dbReference>
<reference evidence="2 3" key="1">
    <citation type="submission" date="2023-07" db="EMBL/GenBank/DDBJ databases">
        <title>Genomic Encyclopedia of Type Strains, Phase IV (KMG-IV): sequencing the most valuable type-strain genomes for metagenomic binning, comparative biology and taxonomic classification.</title>
        <authorList>
            <person name="Goeker M."/>
        </authorList>
    </citation>
    <scope>NUCLEOTIDE SEQUENCE [LARGE SCALE GENOMIC DNA]</scope>
    <source>
        <strain evidence="2 3">DSM 16460</strain>
    </source>
</reference>
<comment type="caution">
    <text evidence="2">The sequence shown here is derived from an EMBL/GenBank/DDBJ whole genome shotgun (WGS) entry which is preliminary data.</text>
</comment>
<feature type="transmembrane region" description="Helical" evidence="1">
    <location>
        <begin position="227"/>
        <end position="244"/>
    </location>
</feature>
<feature type="transmembrane region" description="Helical" evidence="1">
    <location>
        <begin position="135"/>
        <end position="154"/>
    </location>
</feature>
<feature type="transmembrane region" description="Helical" evidence="1">
    <location>
        <begin position="106"/>
        <end position="123"/>
    </location>
</feature>
<keyword evidence="3" id="KW-1185">Reference proteome</keyword>
<protein>
    <submittedName>
        <fullName evidence="2">Uncharacterized protein</fullName>
    </submittedName>
</protein>